<proteinExistence type="predicted"/>
<reference evidence="2" key="1">
    <citation type="submission" date="2021-02" db="EMBL/GenBank/DDBJ databases">
        <authorList>
            <person name="Syme A R."/>
            <person name="Syme A R."/>
            <person name="Moolhuijzen P."/>
        </authorList>
    </citation>
    <scope>NUCLEOTIDE SEQUENCE</scope>
    <source>
        <strain evidence="2">W1-1</strain>
    </source>
</reference>
<dbReference type="Proteomes" id="UP000472372">
    <property type="component" value="Chromosome 1"/>
</dbReference>
<protein>
    <recommendedName>
        <fullName evidence="1">Dienelactone hydrolase domain-containing protein</fullName>
    </recommendedName>
</protein>
<name>A0A6S6VQK1_9PLEO</name>
<dbReference type="EMBL" id="HG992977">
    <property type="protein sequence ID" value="CAE6999411.1"/>
    <property type="molecule type" value="Genomic_DNA"/>
</dbReference>
<dbReference type="InterPro" id="IPR029058">
    <property type="entry name" value="AB_hydrolase_fold"/>
</dbReference>
<evidence type="ECO:0000259" key="1">
    <source>
        <dbReference type="Pfam" id="PF01738"/>
    </source>
</evidence>
<accession>A0A6S6VQK1</accession>
<feature type="domain" description="Dienelactone hydrolase" evidence="1">
    <location>
        <begin position="47"/>
        <end position="147"/>
    </location>
</feature>
<gene>
    <name evidence="2" type="ORF">PTTW11_00889</name>
</gene>
<dbReference type="PANTHER" id="PTHR17630">
    <property type="entry name" value="DIENELACTONE HYDROLASE"/>
    <property type="match status" value="1"/>
</dbReference>
<organism evidence="2 3">
    <name type="scientific">Pyrenophora teres f. teres</name>
    <dbReference type="NCBI Taxonomy" id="97479"/>
    <lineage>
        <taxon>Eukaryota</taxon>
        <taxon>Fungi</taxon>
        <taxon>Dikarya</taxon>
        <taxon>Ascomycota</taxon>
        <taxon>Pezizomycotina</taxon>
        <taxon>Dothideomycetes</taxon>
        <taxon>Pleosporomycetidae</taxon>
        <taxon>Pleosporales</taxon>
        <taxon>Pleosporineae</taxon>
        <taxon>Pleosporaceae</taxon>
        <taxon>Pyrenophora</taxon>
    </lineage>
</organism>
<dbReference type="GO" id="GO:0016787">
    <property type="term" value="F:hydrolase activity"/>
    <property type="evidence" value="ECO:0007669"/>
    <property type="project" value="InterPro"/>
</dbReference>
<evidence type="ECO:0000313" key="2">
    <source>
        <dbReference type="EMBL" id="CAE6999411.1"/>
    </source>
</evidence>
<dbReference type="SUPFAM" id="SSF53474">
    <property type="entry name" value="alpha/beta-Hydrolases"/>
    <property type="match status" value="1"/>
</dbReference>
<dbReference type="InterPro" id="IPR002925">
    <property type="entry name" value="Dienelactn_hydro"/>
</dbReference>
<dbReference type="Gene3D" id="3.40.50.1820">
    <property type="entry name" value="alpha/beta hydrolase"/>
    <property type="match status" value="1"/>
</dbReference>
<dbReference type="AlphaFoldDB" id="A0A6S6VQK1"/>
<evidence type="ECO:0000313" key="3">
    <source>
        <dbReference type="Proteomes" id="UP000472372"/>
    </source>
</evidence>
<dbReference type="PANTHER" id="PTHR17630:SF44">
    <property type="entry name" value="PROTEIN AIM2"/>
    <property type="match status" value="1"/>
</dbReference>
<sequence>MASHPMQRCCITGTLHTGTPKGAIKYINNIRTYTTSPSSTPSSPSSPNSPTAALIMMTDIFGATFLNTQLLADAFALSGYLVLIPDVFCGGELSFPIPETFDLQHYIDTAMPRPETVDPIYEGVIRWLREEMGVKRVGGVGYCFGGETDGNFPAGKRRETEDILEQLSVPYQMCLYSHVERGFGVKGDLSHARARFAKEMAFLQAVCWMDEYVKKDWREELTVGRTSNVRPPS</sequence>
<dbReference type="Pfam" id="PF01738">
    <property type="entry name" value="DLH"/>
    <property type="match status" value="1"/>
</dbReference>